<dbReference type="Pfam" id="PF09379">
    <property type="entry name" value="FERM_N"/>
    <property type="match status" value="1"/>
</dbReference>
<dbReference type="SUPFAM" id="SSF47031">
    <property type="entry name" value="Second domain of FERM"/>
    <property type="match status" value="1"/>
</dbReference>
<accession>A0A074ZX84</accession>
<dbReference type="InterPro" id="IPR029071">
    <property type="entry name" value="Ubiquitin-like_domsf"/>
</dbReference>
<dbReference type="GO" id="GO:0008092">
    <property type="term" value="F:cytoskeletal protein binding"/>
    <property type="evidence" value="ECO:0007669"/>
    <property type="project" value="InterPro"/>
</dbReference>
<evidence type="ECO:0000313" key="4">
    <source>
        <dbReference type="Proteomes" id="UP000054324"/>
    </source>
</evidence>
<dbReference type="EMBL" id="KL596638">
    <property type="protein sequence ID" value="KER32073.1"/>
    <property type="molecule type" value="Genomic_DNA"/>
</dbReference>
<dbReference type="Gene3D" id="1.20.80.10">
    <property type="match status" value="1"/>
</dbReference>
<name>A0A074ZX84_OPIVI</name>
<dbReference type="Pfam" id="PF09380">
    <property type="entry name" value="FERM_C"/>
    <property type="match status" value="1"/>
</dbReference>
<dbReference type="InterPro" id="IPR018979">
    <property type="entry name" value="FERM_N"/>
</dbReference>
<dbReference type="PROSITE" id="PS00660">
    <property type="entry name" value="FERM_1"/>
    <property type="match status" value="1"/>
</dbReference>
<dbReference type="FunFam" id="1.20.80.10:FF:000001">
    <property type="entry name" value="Erythrocyte membrane protein band 4.1"/>
    <property type="match status" value="1"/>
</dbReference>
<protein>
    <recommendedName>
        <fullName evidence="2">FERM domain-containing protein</fullName>
    </recommendedName>
</protein>
<feature type="region of interest" description="Disordered" evidence="1">
    <location>
        <begin position="616"/>
        <end position="783"/>
    </location>
</feature>
<dbReference type="Gene3D" id="2.30.29.30">
    <property type="entry name" value="Pleckstrin-homology domain (PH domain)/Phosphotyrosine-binding domain (PTB)"/>
    <property type="match status" value="1"/>
</dbReference>
<feature type="compositionally biased region" description="Basic and acidic residues" evidence="1">
    <location>
        <begin position="107"/>
        <end position="130"/>
    </location>
</feature>
<feature type="compositionally biased region" description="Basic residues" evidence="1">
    <location>
        <begin position="91"/>
        <end position="102"/>
    </location>
</feature>
<dbReference type="AlphaFoldDB" id="A0A074ZX84"/>
<feature type="domain" description="FERM" evidence="2">
    <location>
        <begin position="277"/>
        <end position="562"/>
    </location>
</feature>
<organism evidence="3 4">
    <name type="scientific">Opisthorchis viverrini</name>
    <name type="common">Southeast Asian liver fluke</name>
    <dbReference type="NCBI Taxonomy" id="6198"/>
    <lineage>
        <taxon>Eukaryota</taxon>
        <taxon>Metazoa</taxon>
        <taxon>Spiralia</taxon>
        <taxon>Lophotrochozoa</taxon>
        <taxon>Platyhelminthes</taxon>
        <taxon>Trematoda</taxon>
        <taxon>Digenea</taxon>
        <taxon>Opisthorchiida</taxon>
        <taxon>Opisthorchiata</taxon>
        <taxon>Opisthorchiidae</taxon>
        <taxon>Opisthorchis</taxon>
    </lineage>
</organism>
<dbReference type="InterPro" id="IPR000798">
    <property type="entry name" value="Ez/rad/moesin-like"/>
</dbReference>
<sequence length="783" mass="89559">MDTYRDRARSDRSRERAQRRKKNRGAGDAVRGENNDPRGNYHDQGFVDVAYPSEHGEVYRDVDYSDNYHQDQLDDGEFEHQHSPDDDYVPQRRHKKKSKRSSSKPTTIEDKEYVNAPYRPEEDYPRKDDDLAYDDPEYDDQQYDDDGYQVESQENYPEPEDSVFSGSQRIPIPATRSHRSSKPIPRNGKIPPSVDSLSDYGRQSAAAETPRAVGGEEHGFWNPEVDVGTGRQPSLSEQPPFTGLQKFIASFRRLRRPKAPNAKALTEQNVSNSGTLVLARVIMLDGEEISFQLDRNDTGQSLFSRVCQHADIVETDYFGLTYVSNKLRTWFWLDPEKKINKQLRNGEQWLFSFQVKFYAPEPTLLQEDITRYQLALQVRQDIYTGKLPCSWVTQALLGSFMVQAELGDYDEREHGGSTDYLKEFEFVPSPTPQLLQKIAELHKTHVGMKPNQADIKYLETAKRLELYGVDLHPVRDTENVEIYLGVGFHGIVIYRDRLRIGRFAWPKVLRISYKKNNFYLKIRPDNRHAGSTGHLYSNLPRSGMRDTYDQMSQQRRTSVADRTPSYASPQGSYMDGSRSHEYVNQAKFLRNGPVEQGSIMSGSVMSDYSAKYSQNEIASRRTASPQYPTARKSAGYGYEAPSEVSQSTGYQNKPSHSSRRRPSGGVPALGGIMLTDPMPRRDNPQVKTRDRKEPPRHNAAFEEPDEPVDASLEYDDEDELEEDDRHFDYPPHSPDGRYGPQSRLASRTPPMPTNAGRTRASEQSKPPTRHTHIQLKMLQSATT</sequence>
<dbReference type="InterPro" id="IPR011993">
    <property type="entry name" value="PH-like_dom_sf"/>
</dbReference>
<dbReference type="GO" id="GO:0005886">
    <property type="term" value="C:plasma membrane"/>
    <property type="evidence" value="ECO:0007669"/>
    <property type="project" value="TreeGrafter"/>
</dbReference>
<evidence type="ECO:0000313" key="3">
    <source>
        <dbReference type="EMBL" id="KER32073.1"/>
    </source>
</evidence>
<dbReference type="Gene3D" id="3.10.20.90">
    <property type="entry name" value="Phosphatidylinositol 3-kinase Catalytic Subunit, Chain A, domain 1"/>
    <property type="match status" value="1"/>
</dbReference>
<dbReference type="SMART" id="SM01196">
    <property type="entry name" value="FERM_C"/>
    <property type="match status" value="1"/>
</dbReference>
<dbReference type="PROSITE" id="PS50057">
    <property type="entry name" value="FERM_3"/>
    <property type="match status" value="1"/>
</dbReference>
<dbReference type="GO" id="GO:0005856">
    <property type="term" value="C:cytoskeleton"/>
    <property type="evidence" value="ECO:0007669"/>
    <property type="project" value="TreeGrafter"/>
</dbReference>
<evidence type="ECO:0000259" key="2">
    <source>
        <dbReference type="PROSITE" id="PS50057"/>
    </source>
</evidence>
<feature type="compositionally biased region" description="Basic and acidic residues" evidence="1">
    <location>
        <begin position="54"/>
        <end position="85"/>
    </location>
</feature>
<dbReference type="CTD" id="20316034"/>
<dbReference type="FunFam" id="3.10.20.90:FF:000039">
    <property type="entry name" value="Tyrosine-protein phosphatase non-receptor type"/>
    <property type="match status" value="1"/>
</dbReference>
<dbReference type="PRINTS" id="PR00935">
    <property type="entry name" value="BAND41"/>
</dbReference>
<feature type="compositionally biased region" description="Basic and acidic residues" evidence="1">
    <location>
        <begin position="678"/>
        <end position="700"/>
    </location>
</feature>
<dbReference type="InterPro" id="IPR000299">
    <property type="entry name" value="FERM_domain"/>
</dbReference>
<dbReference type="SUPFAM" id="SSF54236">
    <property type="entry name" value="Ubiquitin-like"/>
    <property type="match status" value="1"/>
</dbReference>
<dbReference type="OrthoDB" id="6589456at2759"/>
<feature type="compositionally biased region" description="Basic and acidic residues" evidence="1">
    <location>
        <begin position="1"/>
        <end position="16"/>
    </location>
</feature>
<reference evidence="3 4" key="1">
    <citation type="submission" date="2013-11" db="EMBL/GenBank/DDBJ databases">
        <title>Opisthorchis viverrini - life in the bile duct.</title>
        <authorList>
            <person name="Young N.D."/>
            <person name="Nagarajan N."/>
            <person name="Lin S.J."/>
            <person name="Korhonen P.K."/>
            <person name="Jex A.R."/>
            <person name="Hall R.S."/>
            <person name="Safavi-Hemami H."/>
            <person name="Kaewkong W."/>
            <person name="Bertrand D."/>
            <person name="Gao S."/>
            <person name="Seet Q."/>
            <person name="Wongkham S."/>
            <person name="Teh B.T."/>
            <person name="Wongkham C."/>
            <person name="Intapan P.M."/>
            <person name="Maleewong W."/>
            <person name="Yang X."/>
            <person name="Hu M."/>
            <person name="Wang Z."/>
            <person name="Hofmann A."/>
            <person name="Sternberg P.W."/>
            <person name="Tan P."/>
            <person name="Wang J."/>
            <person name="Gasser R.B."/>
        </authorList>
    </citation>
    <scope>NUCLEOTIDE SEQUENCE [LARGE SCALE GENOMIC DNA]</scope>
</reference>
<dbReference type="PROSITE" id="PS00661">
    <property type="entry name" value="FERM_2"/>
    <property type="match status" value="1"/>
</dbReference>
<dbReference type="Pfam" id="PF00373">
    <property type="entry name" value="FERM_M"/>
    <property type="match status" value="1"/>
</dbReference>
<dbReference type="InterPro" id="IPR035963">
    <property type="entry name" value="FERM_2"/>
</dbReference>
<feature type="compositionally biased region" description="Polar residues" evidence="1">
    <location>
        <begin position="616"/>
        <end position="627"/>
    </location>
</feature>
<dbReference type="GO" id="GO:0031032">
    <property type="term" value="P:actomyosin structure organization"/>
    <property type="evidence" value="ECO:0007669"/>
    <property type="project" value="TreeGrafter"/>
</dbReference>
<dbReference type="KEGG" id="ovi:T265_01846"/>
<feature type="region of interest" description="Disordered" evidence="1">
    <location>
        <begin position="1"/>
        <end position="219"/>
    </location>
</feature>
<feature type="compositionally biased region" description="Polar residues" evidence="1">
    <location>
        <begin position="643"/>
        <end position="653"/>
    </location>
</feature>
<keyword evidence="4" id="KW-1185">Reference proteome</keyword>
<feature type="region of interest" description="Disordered" evidence="1">
    <location>
        <begin position="552"/>
        <end position="577"/>
    </location>
</feature>
<evidence type="ECO:0000256" key="1">
    <source>
        <dbReference type="SAM" id="MobiDB-lite"/>
    </source>
</evidence>
<feature type="compositionally biased region" description="Acidic residues" evidence="1">
    <location>
        <begin position="702"/>
        <end position="722"/>
    </location>
</feature>
<dbReference type="Proteomes" id="UP000054324">
    <property type="component" value="Unassembled WGS sequence"/>
</dbReference>
<feature type="compositionally biased region" description="Basic and acidic residues" evidence="1">
    <location>
        <begin position="30"/>
        <end position="41"/>
    </location>
</feature>
<dbReference type="SUPFAM" id="SSF50729">
    <property type="entry name" value="PH domain-like"/>
    <property type="match status" value="1"/>
</dbReference>
<dbReference type="InterPro" id="IPR019748">
    <property type="entry name" value="FERM_central"/>
</dbReference>
<dbReference type="InterPro" id="IPR019747">
    <property type="entry name" value="FERM_CS"/>
</dbReference>
<dbReference type="InterPro" id="IPR018980">
    <property type="entry name" value="FERM_PH-like_C"/>
</dbReference>
<feature type="compositionally biased region" description="Acidic residues" evidence="1">
    <location>
        <begin position="131"/>
        <end position="148"/>
    </location>
</feature>
<dbReference type="PRINTS" id="PR00661">
    <property type="entry name" value="ERMFAMILY"/>
</dbReference>
<dbReference type="STRING" id="6198.A0A074ZX84"/>
<dbReference type="PANTHER" id="PTHR23280">
    <property type="entry name" value="4.1 G PROTEIN"/>
    <property type="match status" value="1"/>
</dbReference>
<dbReference type="RefSeq" id="XP_009164220.1">
    <property type="nucleotide sequence ID" value="XM_009165956.1"/>
</dbReference>
<dbReference type="PANTHER" id="PTHR23280:SF21">
    <property type="entry name" value="PROTEIN 4.1 HOMOLOG"/>
    <property type="match status" value="1"/>
</dbReference>
<proteinExistence type="predicted"/>
<dbReference type="SMART" id="SM00295">
    <property type="entry name" value="B41"/>
    <property type="match status" value="1"/>
</dbReference>
<dbReference type="CDD" id="cd14473">
    <property type="entry name" value="FERM_B-lobe"/>
    <property type="match status" value="1"/>
</dbReference>
<dbReference type="InterPro" id="IPR019749">
    <property type="entry name" value="Band_41_domain"/>
</dbReference>
<gene>
    <name evidence="3" type="ORF">T265_01846</name>
</gene>
<dbReference type="InterPro" id="IPR014352">
    <property type="entry name" value="FERM/acyl-CoA-bd_prot_sf"/>
</dbReference>
<dbReference type="GeneID" id="20316034"/>
<dbReference type="CDD" id="cd01765">
    <property type="entry name" value="FERM_F0_F1"/>
    <property type="match status" value="1"/>
</dbReference>